<dbReference type="Proteomes" id="UP000327194">
    <property type="component" value="Chromosome"/>
</dbReference>
<dbReference type="EMBL" id="JOJZ01000013">
    <property type="protein sequence ID" value="KID41995.1"/>
    <property type="molecule type" value="Genomic_DNA"/>
</dbReference>
<gene>
    <name evidence="2" type="ORF">LF543_01495</name>
    <name evidence="1" type="ORF">LfDm3_0663</name>
</gene>
<accession>A0A0C1LYN8</accession>
<reference evidence="1 3" key="1">
    <citation type="submission" date="2014-06" db="EMBL/GenBank/DDBJ databases">
        <title>Functional and comparative genomic analyses of the Drosophila gut microbiota identify candidate symbiosis factors.</title>
        <authorList>
            <person name="Newell P.D."/>
            <person name="Chaston J.M."/>
            <person name="Douglas A.E."/>
        </authorList>
    </citation>
    <scope>NUCLEOTIDE SEQUENCE [LARGE SCALE GENOMIC DNA]</scope>
    <source>
        <strain evidence="1 3">DmCS_002</strain>
    </source>
</reference>
<protein>
    <submittedName>
        <fullName evidence="1">Uncharacterized protein</fullName>
    </submittedName>
</protein>
<dbReference type="Proteomes" id="UP000031397">
    <property type="component" value="Unassembled WGS sequence"/>
</dbReference>
<dbReference type="OrthoDB" id="2248271at2"/>
<dbReference type="GeneID" id="74913332"/>
<sequence>MSAKIPETMDEVKNLWDELKKEGKDITLDELIKSNVQDLTQAYLDSAEEGHYDSAKLVNDQTIAFVSITGRTIGKYVTKGTSLVDDFKNNSLKLELDLEAAANKVANK</sequence>
<name>A0A0C1LYN8_9LACO</name>
<dbReference type="EMBL" id="CP045562">
    <property type="protein sequence ID" value="QFX92327.1"/>
    <property type="molecule type" value="Genomic_DNA"/>
</dbReference>
<evidence type="ECO:0000313" key="1">
    <source>
        <dbReference type="EMBL" id="KID41995.1"/>
    </source>
</evidence>
<dbReference type="PATRIC" id="fig|1614.7.peg.633"/>
<keyword evidence="3" id="KW-1185">Reference proteome</keyword>
<evidence type="ECO:0000313" key="3">
    <source>
        <dbReference type="Proteomes" id="UP000031397"/>
    </source>
</evidence>
<evidence type="ECO:0000313" key="4">
    <source>
        <dbReference type="Proteomes" id="UP000327194"/>
    </source>
</evidence>
<evidence type="ECO:0000313" key="2">
    <source>
        <dbReference type="EMBL" id="QFX92327.1"/>
    </source>
</evidence>
<reference evidence="2 4" key="2">
    <citation type="submission" date="2019-10" db="EMBL/GenBank/DDBJ databases">
        <title>Genome sequencing of Lactobacillus fructivorans.</title>
        <authorList>
            <person name="Kim K."/>
        </authorList>
    </citation>
    <scope>NUCLEOTIDE SEQUENCE [LARGE SCALE GENOMIC DNA]</scope>
    <source>
        <strain evidence="2 4">LF543</strain>
    </source>
</reference>
<dbReference type="RefSeq" id="WP_010022617.1">
    <property type="nucleotide sequence ID" value="NZ_AZDS01000005.1"/>
</dbReference>
<dbReference type="KEGG" id="lfv:LF543_01495"/>
<dbReference type="AlphaFoldDB" id="A0A0C1LYN8"/>
<organism evidence="1 3">
    <name type="scientific">Fructilactobacillus fructivorans</name>
    <dbReference type="NCBI Taxonomy" id="1614"/>
    <lineage>
        <taxon>Bacteria</taxon>
        <taxon>Bacillati</taxon>
        <taxon>Bacillota</taxon>
        <taxon>Bacilli</taxon>
        <taxon>Lactobacillales</taxon>
        <taxon>Lactobacillaceae</taxon>
        <taxon>Fructilactobacillus</taxon>
    </lineage>
</organism>
<proteinExistence type="predicted"/>